<evidence type="ECO:0000256" key="3">
    <source>
        <dbReference type="ARBA" id="ARBA00022553"/>
    </source>
</evidence>
<dbReference type="RefSeq" id="WP_142090636.1">
    <property type="nucleotide sequence ID" value="NZ_CP035485.1"/>
</dbReference>
<keyword evidence="11" id="KW-1185">Reference proteome</keyword>
<keyword evidence="4" id="KW-0479">Metal-binding</keyword>
<dbReference type="InterPro" id="IPR011778">
    <property type="entry name" value="Hydantoinase/dihydroPyrase"/>
</dbReference>
<dbReference type="GO" id="GO:0046872">
    <property type="term" value="F:metal ion binding"/>
    <property type="evidence" value="ECO:0007669"/>
    <property type="project" value="UniProtKB-KW"/>
</dbReference>
<dbReference type="InterPro" id="IPR032466">
    <property type="entry name" value="Metal_Hydrolase"/>
</dbReference>
<evidence type="ECO:0000256" key="4">
    <source>
        <dbReference type="ARBA" id="ARBA00022723"/>
    </source>
</evidence>
<evidence type="ECO:0000256" key="8">
    <source>
        <dbReference type="PIRSR" id="PIRSR611778-50"/>
    </source>
</evidence>
<dbReference type="Gene3D" id="3.20.20.140">
    <property type="entry name" value="Metal-dependent hydrolases"/>
    <property type="match status" value="1"/>
</dbReference>
<dbReference type="CDD" id="cd01314">
    <property type="entry name" value="D-HYD"/>
    <property type="match status" value="1"/>
</dbReference>
<dbReference type="Pfam" id="PF01979">
    <property type="entry name" value="Amidohydro_1"/>
    <property type="match status" value="1"/>
</dbReference>
<dbReference type="NCBIfam" id="TIGR02033">
    <property type="entry name" value="D-hydantoinase"/>
    <property type="match status" value="1"/>
</dbReference>
<feature type="modified residue" description="N6-carboxylysine" evidence="8">
    <location>
        <position position="148"/>
    </location>
</feature>
<evidence type="ECO:0000256" key="6">
    <source>
        <dbReference type="ARBA" id="ARBA00055040"/>
    </source>
</evidence>
<comment type="PTM">
    <text evidence="8">Carbamylation allows a single lysine to coordinate two divalent metal cations.</text>
</comment>
<evidence type="ECO:0000256" key="7">
    <source>
        <dbReference type="ARBA" id="ARBA00068457"/>
    </source>
</evidence>
<dbReference type="SUPFAM" id="SSF51338">
    <property type="entry name" value="Composite domain of metallo-dependent hydrolases"/>
    <property type="match status" value="1"/>
</dbReference>
<name>A0A514LJT2_9BACI</name>
<dbReference type="Proteomes" id="UP000319756">
    <property type="component" value="Chromosome"/>
</dbReference>
<gene>
    <name evidence="10" type="primary">hydA</name>
    <name evidence="10" type="ORF">EPH95_13760</name>
</gene>
<comment type="cofactor">
    <cofactor evidence="1">
        <name>Zn(2+)</name>
        <dbReference type="ChEBI" id="CHEBI:29105"/>
    </cofactor>
</comment>
<accession>A0A514LJT2</accession>
<evidence type="ECO:0000256" key="5">
    <source>
        <dbReference type="ARBA" id="ARBA00022801"/>
    </source>
</evidence>
<proteinExistence type="inferred from homology"/>
<sequence length="474" mass="52379">MSLLIKNGTIVTAVDEFTGDIYIKDGKIAALGDHLSVQADDTVDASGRYVLPGGVDQHVHYTFDFKGENVRGFETSNAPVAGGTTTVVEFINQEQGKGIAETIEKFDREEFANQAMVDYSFHGVVCDPTDETFEEISTLPEKGISTVKLFMAYKGMPMHSDDESIFKALRAAKEAGVTVMVHAENADVIDYLQKEQLDRGNTEPYYHAESRPPLVELEATQRVIKLAQMADAPVYIVHVTAKEVMESIRSANEDGAPVYGETCIQYLMLDKEALAEPNFGGAKYVCSPALRTKEDQEALWEAVNKGWLNVVSTDHCGFNWAKQKHMGIEAFTDIPNGSPGVQDRLGILWTYGVNTGKISRQRLVDLYATTPAKNNGMDHCKGHIGIGYDADIVLYDPKPTSIFTNENSLHGVDFNVYEGMEQKGKVDKVFLRGKLMVDEGEFIGEMGDGKFINSKPYGLCYEGEAYDFSYKARA</sequence>
<comment type="similarity">
    <text evidence="2">Belongs to the metallo-dependent hydrolases superfamily. Hydantoinase/dihydropyrimidinase family.</text>
</comment>
<comment type="function">
    <text evidence="6">Catalyzes the stereospecific hydrolysis of the cyclic amide bond of D-hydantoin derivatives.</text>
</comment>
<dbReference type="OrthoDB" id="9765462at2"/>
<protein>
    <recommendedName>
        <fullName evidence="7">D-hydantoinase</fullName>
    </recommendedName>
</protein>
<evidence type="ECO:0000313" key="11">
    <source>
        <dbReference type="Proteomes" id="UP000319756"/>
    </source>
</evidence>
<dbReference type="Gene3D" id="2.30.40.10">
    <property type="entry name" value="Urease, subunit C, domain 1"/>
    <property type="match status" value="1"/>
</dbReference>
<reference evidence="11" key="1">
    <citation type="submission" date="2019-01" db="EMBL/GenBank/DDBJ databases">
        <title>Genomic analysis of Salicibibacter sp. NKC3-5.</title>
        <authorList>
            <person name="Oh Y.J."/>
        </authorList>
    </citation>
    <scope>NUCLEOTIDE SEQUENCE [LARGE SCALE GENOMIC DNA]</scope>
    <source>
        <strain evidence="11">NKC3-5</strain>
    </source>
</reference>
<dbReference type="InterPro" id="IPR006680">
    <property type="entry name" value="Amidohydro-rel"/>
</dbReference>
<feature type="domain" description="Amidohydrolase-related" evidence="9">
    <location>
        <begin position="49"/>
        <end position="435"/>
    </location>
</feature>
<dbReference type="FunFam" id="3.20.20.140:FF:000217">
    <property type="entry name" value="Dihydropyrimidinase-related protein 1"/>
    <property type="match status" value="1"/>
</dbReference>
<keyword evidence="5 10" id="KW-0378">Hydrolase</keyword>
<dbReference type="KEGG" id="sale:EPH95_13760"/>
<dbReference type="GO" id="GO:0016812">
    <property type="term" value="F:hydrolase activity, acting on carbon-nitrogen (but not peptide) bonds, in cyclic amides"/>
    <property type="evidence" value="ECO:0007669"/>
    <property type="project" value="TreeGrafter"/>
</dbReference>
<dbReference type="InterPro" id="IPR011059">
    <property type="entry name" value="Metal-dep_hydrolase_composite"/>
</dbReference>
<evidence type="ECO:0000259" key="9">
    <source>
        <dbReference type="Pfam" id="PF01979"/>
    </source>
</evidence>
<organism evidence="10 11">
    <name type="scientific">Salicibibacter halophilus</name>
    <dbReference type="NCBI Taxonomy" id="2502791"/>
    <lineage>
        <taxon>Bacteria</taxon>
        <taxon>Bacillati</taxon>
        <taxon>Bacillota</taxon>
        <taxon>Bacilli</taxon>
        <taxon>Bacillales</taxon>
        <taxon>Bacillaceae</taxon>
        <taxon>Salicibibacter</taxon>
    </lineage>
</organism>
<dbReference type="PANTHER" id="PTHR11647:SF1">
    <property type="entry name" value="COLLAPSIN RESPONSE MEDIATOR PROTEIN"/>
    <property type="match status" value="1"/>
</dbReference>
<dbReference type="InterPro" id="IPR050378">
    <property type="entry name" value="Metallo-dep_Hydrolases_sf"/>
</dbReference>
<keyword evidence="3" id="KW-0597">Phosphoprotein</keyword>
<evidence type="ECO:0000256" key="2">
    <source>
        <dbReference type="ARBA" id="ARBA00008829"/>
    </source>
</evidence>
<evidence type="ECO:0000313" key="10">
    <source>
        <dbReference type="EMBL" id="QDI92120.1"/>
    </source>
</evidence>
<dbReference type="EMBL" id="CP035485">
    <property type="protein sequence ID" value="QDI92120.1"/>
    <property type="molecule type" value="Genomic_DNA"/>
</dbReference>
<dbReference type="AlphaFoldDB" id="A0A514LJT2"/>
<dbReference type="PANTHER" id="PTHR11647">
    <property type="entry name" value="HYDRANTOINASE/DIHYDROPYRIMIDINASE FAMILY MEMBER"/>
    <property type="match status" value="1"/>
</dbReference>
<dbReference type="GO" id="GO:0005829">
    <property type="term" value="C:cytosol"/>
    <property type="evidence" value="ECO:0007669"/>
    <property type="project" value="TreeGrafter"/>
</dbReference>
<evidence type="ECO:0000256" key="1">
    <source>
        <dbReference type="ARBA" id="ARBA00001947"/>
    </source>
</evidence>
<dbReference type="SUPFAM" id="SSF51556">
    <property type="entry name" value="Metallo-dependent hydrolases"/>
    <property type="match status" value="1"/>
</dbReference>